<evidence type="ECO:0000256" key="2">
    <source>
        <dbReference type="ARBA" id="ARBA00022553"/>
    </source>
</evidence>
<keyword evidence="6" id="KW-0804">Transcription</keyword>
<dbReference type="SUPFAM" id="SSF46894">
    <property type="entry name" value="C-terminal effector domain of the bipartite response regulators"/>
    <property type="match status" value="1"/>
</dbReference>
<dbReference type="FunFam" id="1.10.10.10:FF:000005">
    <property type="entry name" value="Two-component system response regulator"/>
    <property type="match status" value="1"/>
</dbReference>
<keyword evidence="3" id="KW-0902">Two-component regulatory system</keyword>
<accession>A0A857DKZ3</accession>
<evidence type="ECO:0000256" key="8">
    <source>
        <dbReference type="PROSITE-ProRule" id="PRU00169"/>
    </source>
</evidence>
<evidence type="ECO:0000259" key="11">
    <source>
        <dbReference type="PROSITE" id="PS51755"/>
    </source>
</evidence>
<dbReference type="InterPro" id="IPR001789">
    <property type="entry name" value="Sig_transdc_resp-reg_receiver"/>
</dbReference>
<dbReference type="FunFam" id="3.40.50.2300:FF:000001">
    <property type="entry name" value="DNA-binding response regulator PhoB"/>
    <property type="match status" value="1"/>
</dbReference>
<evidence type="ECO:0000313" key="12">
    <source>
        <dbReference type="EMBL" id="QHA01627.1"/>
    </source>
</evidence>
<dbReference type="GO" id="GO:0032993">
    <property type="term" value="C:protein-DNA complex"/>
    <property type="evidence" value="ECO:0007669"/>
    <property type="project" value="TreeGrafter"/>
</dbReference>
<dbReference type="GO" id="GO:0006355">
    <property type="term" value="P:regulation of DNA-templated transcription"/>
    <property type="evidence" value="ECO:0007669"/>
    <property type="project" value="InterPro"/>
</dbReference>
<proteinExistence type="predicted"/>
<dbReference type="Pfam" id="PF00072">
    <property type="entry name" value="Response_reg"/>
    <property type="match status" value="1"/>
</dbReference>
<dbReference type="RefSeq" id="WP_158208590.1">
    <property type="nucleotide sequence ID" value="NZ_CP046996.1"/>
</dbReference>
<name>A0A857DKZ3_9FIRM</name>
<keyword evidence="4" id="KW-0805">Transcription regulation</keyword>
<sequence length="229" mass="26551">MKTRILVIEDEVKIARFLELELAHEGYEVELAHDGREGYEKAVLGKTDLIILDLMLPGLSGIEICRRVRRVSDMPIIMLTAKDDVSDKVMGLDSGADDYMTKSFAIEELLARIRVILKRRGKKEDQNNVITAGPLILYKDEYRVTYQGVDISLSKKEFELLKYLMENKGIVLSREKILDHVWGYDYYGDTNVTDVYIKYLRNKIDQKYDVVLIHTVRGVGYLFKYEDEK</sequence>
<keyword evidence="2 8" id="KW-0597">Phosphoprotein</keyword>
<dbReference type="SMART" id="SM00862">
    <property type="entry name" value="Trans_reg_C"/>
    <property type="match status" value="1"/>
</dbReference>
<dbReference type="Pfam" id="PF00486">
    <property type="entry name" value="Trans_reg_C"/>
    <property type="match status" value="1"/>
</dbReference>
<dbReference type="InterPro" id="IPR011006">
    <property type="entry name" value="CheY-like_superfamily"/>
</dbReference>
<dbReference type="Gene3D" id="1.10.10.10">
    <property type="entry name" value="Winged helix-like DNA-binding domain superfamily/Winged helix DNA-binding domain"/>
    <property type="match status" value="1"/>
</dbReference>
<dbReference type="PANTHER" id="PTHR48111:SF22">
    <property type="entry name" value="REGULATOR OF RPOS"/>
    <property type="match status" value="1"/>
</dbReference>
<feature type="domain" description="Response regulatory" evidence="10">
    <location>
        <begin position="4"/>
        <end position="117"/>
    </location>
</feature>
<dbReference type="CDD" id="cd00383">
    <property type="entry name" value="trans_reg_C"/>
    <property type="match status" value="1"/>
</dbReference>
<evidence type="ECO:0000256" key="7">
    <source>
        <dbReference type="ARBA" id="ARBA00024867"/>
    </source>
</evidence>
<dbReference type="InterPro" id="IPR036388">
    <property type="entry name" value="WH-like_DNA-bd_sf"/>
</dbReference>
<dbReference type="GO" id="GO:0000976">
    <property type="term" value="F:transcription cis-regulatory region binding"/>
    <property type="evidence" value="ECO:0007669"/>
    <property type="project" value="TreeGrafter"/>
</dbReference>
<evidence type="ECO:0000256" key="9">
    <source>
        <dbReference type="PROSITE-ProRule" id="PRU01091"/>
    </source>
</evidence>
<dbReference type="Gene3D" id="3.40.50.2300">
    <property type="match status" value="1"/>
</dbReference>
<comment type="function">
    <text evidence="7">May play the central regulatory role in sporulation. It may be an element of the effector pathway responsible for the activation of sporulation genes in response to nutritional stress. Spo0A may act in concert with spo0H (a sigma factor) to control the expression of some genes that are critical to the sporulation process.</text>
</comment>
<evidence type="ECO:0000256" key="6">
    <source>
        <dbReference type="ARBA" id="ARBA00023163"/>
    </source>
</evidence>
<feature type="DNA-binding region" description="OmpR/PhoB-type" evidence="9">
    <location>
        <begin position="127"/>
        <end position="225"/>
    </location>
</feature>
<dbReference type="InterPro" id="IPR039420">
    <property type="entry name" value="WalR-like"/>
</dbReference>
<evidence type="ECO:0000256" key="3">
    <source>
        <dbReference type="ARBA" id="ARBA00023012"/>
    </source>
</evidence>
<evidence type="ECO:0000313" key="13">
    <source>
        <dbReference type="Proteomes" id="UP000430508"/>
    </source>
</evidence>
<dbReference type="EMBL" id="CP046996">
    <property type="protein sequence ID" value="QHA01627.1"/>
    <property type="molecule type" value="Genomic_DNA"/>
</dbReference>
<dbReference type="InterPro" id="IPR001867">
    <property type="entry name" value="OmpR/PhoB-type_DNA-bd"/>
</dbReference>
<organism evidence="12 13">
    <name type="scientific">Dehalobacter restrictus</name>
    <dbReference type="NCBI Taxonomy" id="55583"/>
    <lineage>
        <taxon>Bacteria</taxon>
        <taxon>Bacillati</taxon>
        <taxon>Bacillota</taxon>
        <taxon>Clostridia</taxon>
        <taxon>Eubacteriales</taxon>
        <taxon>Desulfitobacteriaceae</taxon>
        <taxon>Dehalobacter</taxon>
    </lineage>
</organism>
<keyword evidence="5 9" id="KW-0238">DNA-binding</keyword>
<feature type="modified residue" description="4-aspartylphosphate" evidence="8">
    <location>
        <position position="53"/>
    </location>
</feature>
<dbReference type="InterPro" id="IPR016032">
    <property type="entry name" value="Sig_transdc_resp-reg_C-effctor"/>
</dbReference>
<dbReference type="Gene3D" id="6.10.250.690">
    <property type="match status" value="1"/>
</dbReference>
<reference evidence="12 13" key="1">
    <citation type="submission" date="2019-12" db="EMBL/GenBank/DDBJ databases">
        <title>Sequence classification of anaerobic respiratory reductive dehalogenases: First we see many, then we see few.</title>
        <authorList>
            <person name="Molenda O."/>
            <person name="Puentes Jacome L.A."/>
            <person name="Cao X."/>
            <person name="Nesbo C.L."/>
            <person name="Tang S."/>
            <person name="Morson N."/>
            <person name="Patron J."/>
            <person name="Lomheim L."/>
            <person name="Wishart D.S."/>
            <person name="Edwards E.A."/>
        </authorList>
    </citation>
    <scope>NUCLEOTIDE SEQUENCE [LARGE SCALE GENOMIC DNA]</scope>
    <source>
        <strain evidence="12 13">12DCA</strain>
    </source>
</reference>
<protein>
    <recommendedName>
        <fullName evidence="1">Stage 0 sporulation protein A homolog</fullName>
    </recommendedName>
</protein>
<dbReference type="SMART" id="SM00448">
    <property type="entry name" value="REC"/>
    <property type="match status" value="1"/>
</dbReference>
<evidence type="ECO:0000256" key="1">
    <source>
        <dbReference type="ARBA" id="ARBA00018672"/>
    </source>
</evidence>
<dbReference type="GO" id="GO:0000156">
    <property type="term" value="F:phosphorelay response regulator activity"/>
    <property type="evidence" value="ECO:0007669"/>
    <property type="project" value="TreeGrafter"/>
</dbReference>
<dbReference type="Proteomes" id="UP000430508">
    <property type="component" value="Chromosome"/>
</dbReference>
<evidence type="ECO:0000256" key="5">
    <source>
        <dbReference type="ARBA" id="ARBA00023125"/>
    </source>
</evidence>
<dbReference type="GO" id="GO:0005829">
    <property type="term" value="C:cytosol"/>
    <property type="evidence" value="ECO:0007669"/>
    <property type="project" value="TreeGrafter"/>
</dbReference>
<gene>
    <name evidence="12" type="ORF">GQ588_13750</name>
</gene>
<feature type="domain" description="OmpR/PhoB-type" evidence="11">
    <location>
        <begin position="127"/>
        <end position="225"/>
    </location>
</feature>
<dbReference type="CDD" id="cd17574">
    <property type="entry name" value="REC_OmpR"/>
    <property type="match status" value="1"/>
</dbReference>
<dbReference type="PROSITE" id="PS50110">
    <property type="entry name" value="RESPONSE_REGULATORY"/>
    <property type="match status" value="1"/>
</dbReference>
<dbReference type="AlphaFoldDB" id="A0A857DKZ3"/>
<dbReference type="SUPFAM" id="SSF52172">
    <property type="entry name" value="CheY-like"/>
    <property type="match status" value="1"/>
</dbReference>
<dbReference type="PANTHER" id="PTHR48111">
    <property type="entry name" value="REGULATOR OF RPOS"/>
    <property type="match status" value="1"/>
</dbReference>
<dbReference type="PROSITE" id="PS51755">
    <property type="entry name" value="OMPR_PHOB"/>
    <property type="match status" value="1"/>
</dbReference>
<evidence type="ECO:0000256" key="4">
    <source>
        <dbReference type="ARBA" id="ARBA00023015"/>
    </source>
</evidence>
<evidence type="ECO:0000259" key="10">
    <source>
        <dbReference type="PROSITE" id="PS50110"/>
    </source>
</evidence>